<evidence type="ECO:0008006" key="5">
    <source>
        <dbReference type="Google" id="ProtNLM"/>
    </source>
</evidence>
<evidence type="ECO:0000313" key="4">
    <source>
        <dbReference type="Proteomes" id="UP001151018"/>
    </source>
</evidence>
<dbReference type="Proteomes" id="UP001151018">
    <property type="component" value="Unassembled WGS sequence"/>
</dbReference>
<keyword evidence="3" id="KW-1185">Reference proteome</keyword>
<sequence>MREMLRASKLMALLFRLVMILSLAGYSVSTVDAAMHPAEAGGMQHDQSAMLDHGAMMDHGGSTMMSDSHDHNDMTAEHDSGAQKTAKPQCCGDFCLGMAVLISHDTTGRPVVNSIRSFLDDSKALGQTPLLHRPPNI</sequence>
<accession>A0A9X3KRW2</accession>
<reference evidence="2 3" key="1">
    <citation type="journal article" date="2019" name="Appl. Microbiol. Biotechnol.">
        <title>Differential efficiency of wild type rhizogenic strains for rol gene transformation of plants.</title>
        <authorList>
            <person name="Desmet S."/>
            <person name="De Keyser E."/>
            <person name="Van Vaerenbergh J."/>
            <person name="Baeyen S."/>
            <person name="Van Huylenbroeck J."/>
            <person name="Geelen D."/>
            <person name="Dhooghe E."/>
        </authorList>
    </citation>
    <scope>NUCLEOTIDE SEQUENCE [LARGE SCALE GENOMIC DNA]</scope>
    <source>
        <strain evidence="2 3">GBBC3283</strain>
    </source>
</reference>
<evidence type="ECO:0000313" key="2">
    <source>
        <dbReference type="EMBL" id="TRA87749.1"/>
    </source>
</evidence>
<dbReference type="Proteomes" id="UP000319481">
    <property type="component" value="Unassembled WGS sequence"/>
</dbReference>
<evidence type="ECO:0000313" key="1">
    <source>
        <dbReference type="EMBL" id="MCZ7939795.1"/>
    </source>
</evidence>
<reference evidence="1" key="3">
    <citation type="submission" date="2022-12" db="EMBL/GenBank/DDBJ databases">
        <title>Draft genome sequences of 22 rhizogenic Agrobacterium biovar 1 strains, the causative agent of hairy root disease.</title>
        <authorList>
            <person name="Kim N."/>
            <person name="Vargas P."/>
            <person name="Rediers H."/>
        </authorList>
    </citation>
    <scope>NUCLEOTIDE SEQUENCE</scope>
    <source>
        <strain evidence="1">ST15.13.006</strain>
    </source>
</reference>
<comment type="caution">
    <text evidence="1">The sequence shown here is derived from an EMBL/GenBank/DDBJ whole genome shotgun (WGS) entry which is preliminary data.</text>
</comment>
<dbReference type="EMBL" id="SGNZ01000009">
    <property type="protein sequence ID" value="TRA87749.1"/>
    <property type="molecule type" value="Genomic_DNA"/>
</dbReference>
<dbReference type="GeneID" id="79864230"/>
<organism evidence="1 4">
    <name type="scientific">Agrobacterium salinitolerans</name>
    <dbReference type="NCBI Taxonomy" id="1183413"/>
    <lineage>
        <taxon>Bacteria</taxon>
        <taxon>Pseudomonadati</taxon>
        <taxon>Pseudomonadota</taxon>
        <taxon>Alphaproteobacteria</taxon>
        <taxon>Hyphomicrobiales</taxon>
        <taxon>Rhizobiaceae</taxon>
        <taxon>Rhizobium/Agrobacterium group</taxon>
        <taxon>Agrobacterium</taxon>
    </lineage>
</organism>
<gene>
    <name evidence="2" type="ORF">EXN23_17195</name>
    <name evidence="1" type="ORF">O9X88_19810</name>
</gene>
<protein>
    <recommendedName>
        <fullName evidence="5">DUF2946 domain-containing protein</fullName>
    </recommendedName>
</protein>
<evidence type="ECO:0000313" key="3">
    <source>
        <dbReference type="Proteomes" id="UP000319481"/>
    </source>
</evidence>
<dbReference type="EMBL" id="JAPZLR010000015">
    <property type="protein sequence ID" value="MCZ7939795.1"/>
    <property type="molecule type" value="Genomic_DNA"/>
</dbReference>
<proteinExistence type="predicted"/>
<reference evidence="2" key="2">
    <citation type="submission" date="2019-02" db="EMBL/GenBank/DDBJ databases">
        <authorList>
            <person name="Baeyen S."/>
        </authorList>
    </citation>
    <scope>NUCLEOTIDE SEQUENCE</scope>
    <source>
        <strain evidence="2">GBBC3283</strain>
    </source>
</reference>
<dbReference type="AlphaFoldDB" id="A0A9X3KRW2"/>
<name>A0A9X3KRW2_9HYPH</name>
<dbReference type="RefSeq" id="WP_142913573.1">
    <property type="nucleotide sequence ID" value="NZ_JAPZLN010000004.1"/>
</dbReference>